<dbReference type="PANTHER" id="PTHR36335">
    <property type="entry name" value="CHAPERONE DNAJ-DOMAIN SUPERFAMILY PROTEIN"/>
    <property type="match status" value="1"/>
</dbReference>
<dbReference type="InterPro" id="IPR036869">
    <property type="entry name" value="J_dom_sf"/>
</dbReference>
<dbReference type="EMBL" id="JAGYWB010000003">
    <property type="protein sequence ID" value="KAI0527215.1"/>
    <property type="molecule type" value="Genomic_DNA"/>
</dbReference>
<evidence type="ECO:0000313" key="5">
    <source>
        <dbReference type="Proteomes" id="UP000829196"/>
    </source>
</evidence>
<feature type="coiled-coil region" evidence="1">
    <location>
        <begin position="487"/>
        <end position="531"/>
    </location>
</feature>
<dbReference type="AlphaFoldDB" id="A0A8T3C5Y1"/>
<dbReference type="PANTHER" id="PTHR36335:SF1">
    <property type="entry name" value="CHAPERONE DNAJ-DOMAIN SUPERFAMILY PROTEIN"/>
    <property type="match status" value="1"/>
</dbReference>
<dbReference type="CDD" id="cd06257">
    <property type="entry name" value="DnaJ"/>
    <property type="match status" value="1"/>
</dbReference>
<evidence type="ECO:0000256" key="2">
    <source>
        <dbReference type="SAM" id="MobiDB-lite"/>
    </source>
</evidence>
<feature type="domain" description="J" evidence="3">
    <location>
        <begin position="507"/>
        <end position="575"/>
    </location>
</feature>
<accession>A0A8T3C5Y1</accession>
<feature type="compositionally biased region" description="Polar residues" evidence="2">
    <location>
        <begin position="342"/>
        <end position="351"/>
    </location>
</feature>
<dbReference type="InterPro" id="IPR001623">
    <property type="entry name" value="DnaJ_domain"/>
</dbReference>
<evidence type="ECO:0000256" key="1">
    <source>
        <dbReference type="SAM" id="Coils"/>
    </source>
</evidence>
<dbReference type="SMR" id="A0A8T3C5Y1"/>
<comment type="caution">
    <text evidence="4">The sequence shown here is derived from an EMBL/GenBank/DDBJ whole genome shotgun (WGS) entry which is preliminary data.</text>
</comment>
<keyword evidence="1" id="KW-0175">Coiled coil</keyword>
<protein>
    <recommendedName>
        <fullName evidence="3">J domain-containing protein</fullName>
    </recommendedName>
</protein>
<evidence type="ECO:0000259" key="3">
    <source>
        <dbReference type="PROSITE" id="PS50076"/>
    </source>
</evidence>
<dbReference type="PROSITE" id="PS50076">
    <property type="entry name" value="DNAJ_2"/>
    <property type="match status" value="1"/>
</dbReference>
<proteinExistence type="predicted"/>
<evidence type="ECO:0000313" key="4">
    <source>
        <dbReference type="EMBL" id="KAI0527215.1"/>
    </source>
</evidence>
<gene>
    <name evidence="4" type="ORF">KFK09_002814</name>
</gene>
<dbReference type="Gene3D" id="1.10.287.110">
    <property type="entry name" value="DnaJ domain"/>
    <property type="match status" value="1"/>
</dbReference>
<name>A0A8T3C5Y1_DENNO</name>
<feature type="region of interest" description="Disordered" evidence="2">
    <location>
        <begin position="332"/>
        <end position="355"/>
    </location>
</feature>
<dbReference type="GO" id="GO:0005783">
    <property type="term" value="C:endoplasmic reticulum"/>
    <property type="evidence" value="ECO:0007669"/>
    <property type="project" value="UniProtKB-ARBA"/>
</dbReference>
<feature type="compositionally biased region" description="Basic and acidic residues" evidence="2">
    <location>
        <begin position="279"/>
        <end position="289"/>
    </location>
</feature>
<organism evidence="4 5">
    <name type="scientific">Dendrobium nobile</name>
    <name type="common">Orchid</name>
    <dbReference type="NCBI Taxonomy" id="94219"/>
    <lineage>
        <taxon>Eukaryota</taxon>
        <taxon>Viridiplantae</taxon>
        <taxon>Streptophyta</taxon>
        <taxon>Embryophyta</taxon>
        <taxon>Tracheophyta</taxon>
        <taxon>Spermatophyta</taxon>
        <taxon>Magnoliopsida</taxon>
        <taxon>Liliopsida</taxon>
        <taxon>Asparagales</taxon>
        <taxon>Orchidaceae</taxon>
        <taxon>Epidendroideae</taxon>
        <taxon>Malaxideae</taxon>
        <taxon>Dendrobiinae</taxon>
        <taxon>Dendrobium</taxon>
    </lineage>
</organism>
<dbReference type="Proteomes" id="UP000829196">
    <property type="component" value="Unassembled WGS sequence"/>
</dbReference>
<feature type="region of interest" description="Disordered" evidence="2">
    <location>
        <begin position="274"/>
        <end position="306"/>
    </location>
</feature>
<sequence length="575" mass="65811">MSRGQPRPRSQSARRILRRCQNKGNIEDAIIIDDDTENADVVLIDNPNTSRKGSKHVKTTRLNRSPRGVIYIDDEGEDPRNSSTDTTTSNQFAETFYSLSLSDDSESGEYPMFGNGNVCCNNTGPSRNRYGLDLDSEDSMTQSNSLKYNTDECDEFDCSNSDCEIMEDHLGIIREQWEKAASRKKESGQFASTDQANAPDSTIYSEDPFHASTLYNADVACCFKRTPFNYIDEILAKFGPSSNNAKQSPSDNVDENEDFYFKEKANIFVPKSCSSSHIPCEESGTRREDDESNLGEYPQTTDSMDDGLSFIKKDAQEPVKASLFPYKSHGKTRFFDNEEPSTRASYDSSTWDGKHVSKDNDLCPDRAEHKLDEVSHSAQANHVMADKRVASNFEESKRRDYEEFSPFCSRPHEEPRIKTQSPTICGDVNAKMEKKVNAVSAITDMGLTSHKSDDMPHGYESLIGERERHKETDEYKRAAEEEWASRQRQLQIQAEEAQRLRKRRKAETMRLLDMEKRQKQRLEEIRDLQKKINAAYKQALLRFHPDRASRTDIRQQVEAEEKFKLISRLKEKLLL</sequence>
<dbReference type="OrthoDB" id="498970at2759"/>
<keyword evidence="5" id="KW-1185">Reference proteome</keyword>
<reference evidence="4" key="1">
    <citation type="journal article" date="2022" name="Front. Genet.">
        <title>Chromosome-Scale Assembly of the Dendrobium nobile Genome Provides Insights Into the Molecular Mechanism of the Biosynthesis of the Medicinal Active Ingredient of Dendrobium.</title>
        <authorList>
            <person name="Xu Q."/>
            <person name="Niu S.-C."/>
            <person name="Li K.-L."/>
            <person name="Zheng P.-J."/>
            <person name="Zhang X.-J."/>
            <person name="Jia Y."/>
            <person name="Liu Y."/>
            <person name="Niu Y.-X."/>
            <person name="Yu L.-H."/>
            <person name="Chen D.-F."/>
            <person name="Zhang G.-Q."/>
        </authorList>
    </citation>
    <scope>NUCLEOTIDE SEQUENCE</scope>
    <source>
        <tissue evidence="4">Leaf</tissue>
    </source>
</reference>
<dbReference type="SUPFAM" id="SSF46565">
    <property type="entry name" value="Chaperone J-domain"/>
    <property type="match status" value="1"/>
</dbReference>